<dbReference type="PANTHER" id="PTHR35936">
    <property type="entry name" value="MEMBRANE-BOUND LYTIC MUREIN TRANSGLYCOSYLASE F"/>
    <property type="match status" value="1"/>
</dbReference>
<comment type="caution">
    <text evidence="4">The sequence shown here is derived from an EMBL/GenBank/DDBJ whole genome shotgun (WGS) entry which is preliminary data.</text>
</comment>
<organism evidence="4 5">
    <name type="scientific">Agarivorans aestuarii</name>
    <dbReference type="NCBI Taxonomy" id="1563703"/>
    <lineage>
        <taxon>Bacteria</taxon>
        <taxon>Pseudomonadati</taxon>
        <taxon>Pseudomonadota</taxon>
        <taxon>Gammaproteobacteria</taxon>
        <taxon>Alteromonadales</taxon>
        <taxon>Alteromonadaceae</taxon>
        <taxon>Agarivorans</taxon>
    </lineage>
</organism>
<accession>A0ABU7GAK2</accession>
<dbReference type="RefSeq" id="WP_329776970.1">
    <property type="nucleotide sequence ID" value="NZ_JAYDYW010000019.1"/>
</dbReference>
<dbReference type="Gene3D" id="3.40.190.10">
    <property type="entry name" value="Periplasmic binding protein-like II"/>
    <property type="match status" value="2"/>
</dbReference>
<protein>
    <submittedName>
        <fullName evidence="4">Transporter substrate-binding domain-containing protein</fullName>
    </submittedName>
</protein>
<keyword evidence="5" id="KW-1185">Reference proteome</keyword>
<proteinExistence type="inferred from homology"/>
<reference evidence="5" key="1">
    <citation type="submission" date="2023-07" db="EMBL/GenBank/DDBJ databases">
        <title>Draft genome sequence of Agarivorans aestuarii strain ZMCS4, a CAZymes producing bacteria isolated from the marine brown algae Clodostephus spongiosus.</title>
        <authorList>
            <person name="Lorente B."/>
            <person name="Cabral C."/>
            <person name="Frias J."/>
            <person name="Faria J."/>
            <person name="Toubarro D."/>
        </authorList>
    </citation>
    <scope>NUCLEOTIDE SEQUENCE [LARGE SCALE GENOMIC DNA]</scope>
    <source>
        <strain evidence="5">ZMCS4</strain>
    </source>
</reference>
<gene>
    <name evidence="4" type="ORF">SNR37_001618</name>
</gene>
<name>A0ABU7GAK2_9ALTE</name>
<evidence type="ECO:0000313" key="5">
    <source>
        <dbReference type="Proteomes" id="UP001310248"/>
    </source>
</evidence>
<evidence type="ECO:0000259" key="3">
    <source>
        <dbReference type="SMART" id="SM00062"/>
    </source>
</evidence>
<comment type="similarity">
    <text evidence="1">Belongs to the bacterial solute-binding protein 3 family.</text>
</comment>
<dbReference type="Proteomes" id="UP001310248">
    <property type="component" value="Unassembled WGS sequence"/>
</dbReference>
<dbReference type="EMBL" id="JAYDYW010000019">
    <property type="protein sequence ID" value="MEE1676286.1"/>
    <property type="molecule type" value="Genomic_DNA"/>
</dbReference>
<dbReference type="Pfam" id="PF00497">
    <property type="entry name" value="SBP_bac_3"/>
    <property type="match status" value="1"/>
</dbReference>
<dbReference type="PANTHER" id="PTHR35936:SF25">
    <property type="entry name" value="ABC TRANSPORTER SUBSTRATE-BINDING PROTEIN"/>
    <property type="match status" value="1"/>
</dbReference>
<sequence>MLPSTTSFAQALLLVADRWCPFNCQANSAFPGYTIEIAQKVFAPEQPVRLLEMPWSRALRHTEKGVYHAVVGALADEAKGFVYPKVAIGKALQVLVMKSDTNWQYQGISSLEKLTIAVIADYDYSLEVDAYINAKQHRRNVVLVRSEHALERMHKLLMEGRIDGYIEDKSVVDYYVHQRGDSNAIRIATSFSIEPVYIAFSPANPQSPALAHRLSEGIQELRANGELAKILQRYGLSDWQ</sequence>
<dbReference type="SUPFAM" id="SSF53850">
    <property type="entry name" value="Periplasmic binding protein-like II"/>
    <property type="match status" value="1"/>
</dbReference>
<evidence type="ECO:0000313" key="4">
    <source>
        <dbReference type="EMBL" id="MEE1676286.1"/>
    </source>
</evidence>
<keyword evidence="2" id="KW-0732">Signal</keyword>
<reference evidence="4 5" key="2">
    <citation type="submission" date="2023-12" db="EMBL/GenBank/DDBJ databases">
        <authorList>
            <consortium name="Cladostephus spongiosus"/>
            <person name="Lorente B."/>
            <person name="Cabral C."/>
            <person name="Frias J."/>
            <person name="Faria J."/>
            <person name="Toubarro D."/>
        </authorList>
    </citation>
    <scope>NUCLEOTIDE SEQUENCE [LARGE SCALE GENOMIC DNA]</scope>
    <source>
        <strain evidence="4 5">ZMCS4</strain>
    </source>
</reference>
<feature type="domain" description="Solute-binding protein family 3/N-terminal" evidence="3">
    <location>
        <begin position="21"/>
        <end position="238"/>
    </location>
</feature>
<evidence type="ECO:0000256" key="2">
    <source>
        <dbReference type="ARBA" id="ARBA00022729"/>
    </source>
</evidence>
<dbReference type="InterPro" id="IPR001638">
    <property type="entry name" value="Solute-binding_3/MltF_N"/>
</dbReference>
<dbReference type="SMART" id="SM00062">
    <property type="entry name" value="PBPb"/>
    <property type="match status" value="1"/>
</dbReference>
<evidence type="ECO:0000256" key="1">
    <source>
        <dbReference type="ARBA" id="ARBA00010333"/>
    </source>
</evidence>